<dbReference type="RefSeq" id="WP_209462151.1">
    <property type="nucleotide sequence ID" value="NZ_CP110224.1"/>
</dbReference>
<feature type="short sequence motif" description="HXTX 2" evidence="2">
    <location>
        <begin position="129"/>
        <end position="132"/>
    </location>
</feature>
<evidence type="ECO:0000259" key="3">
    <source>
        <dbReference type="Pfam" id="PF02834"/>
    </source>
</evidence>
<comment type="catalytic activity">
    <reaction evidence="2">
        <text>a 3'-end 2',3'-cyclophospho-ribonucleotide-RNA + H2O = a 3'-end 2'-phospho-ribonucleotide-RNA + H(+)</text>
        <dbReference type="Rhea" id="RHEA:11828"/>
        <dbReference type="Rhea" id="RHEA-COMP:10464"/>
        <dbReference type="Rhea" id="RHEA-COMP:17353"/>
        <dbReference type="ChEBI" id="CHEBI:15377"/>
        <dbReference type="ChEBI" id="CHEBI:15378"/>
        <dbReference type="ChEBI" id="CHEBI:83064"/>
        <dbReference type="ChEBI" id="CHEBI:173113"/>
        <dbReference type="EC" id="3.1.4.58"/>
    </reaction>
</comment>
<protein>
    <recommendedName>
        <fullName evidence="2">RNA 2',3'-cyclic phosphodiesterase</fullName>
        <shortName evidence="2">RNA 2',3'-CPDase</shortName>
        <ecNumber evidence="2">3.1.4.58</ecNumber>
    </recommendedName>
</protein>
<gene>
    <name evidence="4" type="ORF">J2Z83_001032</name>
</gene>
<dbReference type="GO" id="GO:0016874">
    <property type="term" value="F:ligase activity"/>
    <property type="evidence" value="ECO:0007669"/>
    <property type="project" value="UniProtKB-KW"/>
</dbReference>
<keyword evidence="4" id="KW-0436">Ligase</keyword>
<dbReference type="HAMAP" id="MF_01940">
    <property type="entry name" value="RNA_CPDase"/>
    <property type="match status" value="1"/>
</dbReference>
<evidence type="ECO:0000313" key="5">
    <source>
        <dbReference type="Proteomes" id="UP001519345"/>
    </source>
</evidence>
<dbReference type="Gene3D" id="3.90.1140.10">
    <property type="entry name" value="Cyclic phosphodiesterase"/>
    <property type="match status" value="1"/>
</dbReference>
<dbReference type="InterPro" id="IPR004175">
    <property type="entry name" value="RNA_CPDase"/>
</dbReference>
<dbReference type="EC" id="3.1.4.58" evidence="2"/>
<keyword evidence="5" id="KW-1185">Reference proteome</keyword>
<accession>A0ABS4IDC9</accession>
<organism evidence="4 5">
    <name type="scientific">Virgibacillus natechei</name>
    <dbReference type="NCBI Taxonomy" id="1216297"/>
    <lineage>
        <taxon>Bacteria</taxon>
        <taxon>Bacillati</taxon>
        <taxon>Bacillota</taxon>
        <taxon>Bacilli</taxon>
        <taxon>Bacillales</taxon>
        <taxon>Bacillaceae</taxon>
        <taxon>Virgibacillus</taxon>
    </lineage>
</organism>
<keyword evidence="1 2" id="KW-0378">Hydrolase</keyword>
<evidence type="ECO:0000313" key="4">
    <source>
        <dbReference type="EMBL" id="MBP1968938.1"/>
    </source>
</evidence>
<evidence type="ECO:0000256" key="1">
    <source>
        <dbReference type="ARBA" id="ARBA00022801"/>
    </source>
</evidence>
<dbReference type="EMBL" id="JAGGKX010000003">
    <property type="protein sequence ID" value="MBP1968938.1"/>
    <property type="molecule type" value="Genomic_DNA"/>
</dbReference>
<dbReference type="NCBIfam" id="TIGR02258">
    <property type="entry name" value="2_5_ligase"/>
    <property type="match status" value="1"/>
</dbReference>
<comment type="caution">
    <text evidence="4">The sequence shown here is derived from an EMBL/GenBank/DDBJ whole genome shotgun (WGS) entry which is preliminary data.</text>
</comment>
<reference evidence="4 5" key="1">
    <citation type="submission" date="2021-03" db="EMBL/GenBank/DDBJ databases">
        <title>Genomic Encyclopedia of Type Strains, Phase IV (KMG-IV): sequencing the most valuable type-strain genomes for metagenomic binning, comparative biology and taxonomic classification.</title>
        <authorList>
            <person name="Goeker M."/>
        </authorList>
    </citation>
    <scope>NUCLEOTIDE SEQUENCE [LARGE SCALE GENOMIC DNA]</scope>
    <source>
        <strain evidence="4 5">DSM 25609</strain>
    </source>
</reference>
<feature type="domain" description="Phosphoesterase HXTX" evidence="3">
    <location>
        <begin position="12"/>
        <end position="94"/>
    </location>
</feature>
<sequence>MSKNPHYFIAIRLPGSLKENLSKWQHELKKDVSFKQWPHFEDLHITLKFLGEVDDTKLRQLKEELKTIEDEQAFSIAVGGIGVFGNPKKPRVLWAGVDKTKSLAHLQEYVEACTMKVGFNKENRPYRPHITLAKKWSGETVTTIPEALKERFSNKKQIEVEEVVLYQIHPGSTVKYEMIARYRLKRGEMNGSVN</sequence>
<dbReference type="PANTHER" id="PTHR35561:SF1">
    <property type="entry name" value="RNA 2',3'-CYCLIC PHOSPHODIESTERASE"/>
    <property type="match status" value="1"/>
</dbReference>
<dbReference type="PANTHER" id="PTHR35561">
    <property type="entry name" value="RNA 2',3'-CYCLIC PHOSPHODIESTERASE"/>
    <property type="match status" value="1"/>
</dbReference>
<feature type="active site" description="Proton donor" evidence="2">
    <location>
        <position position="44"/>
    </location>
</feature>
<comment type="function">
    <text evidence="2">Hydrolyzes RNA 2',3'-cyclic phosphodiester to an RNA 2'-phosphomonoester.</text>
</comment>
<dbReference type="InterPro" id="IPR014051">
    <property type="entry name" value="Phosphoesterase_HXTX"/>
</dbReference>
<dbReference type="Pfam" id="PF02834">
    <property type="entry name" value="LigT_PEase"/>
    <property type="match status" value="2"/>
</dbReference>
<feature type="short sequence motif" description="HXTX 1" evidence="2">
    <location>
        <begin position="44"/>
        <end position="47"/>
    </location>
</feature>
<comment type="similarity">
    <text evidence="2">Belongs to the 2H phosphoesterase superfamily. ThpR family.</text>
</comment>
<dbReference type="SUPFAM" id="SSF55144">
    <property type="entry name" value="LigT-like"/>
    <property type="match status" value="1"/>
</dbReference>
<dbReference type="InterPro" id="IPR009097">
    <property type="entry name" value="Cyclic_Pdiesterase"/>
</dbReference>
<name>A0ABS4IDC9_9BACI</name>
<proteinExistence type="inferred from homology"/>
<feature type="domain" description="Phosphoesterase HXTX" evidence="3">
    <location>
        <begin position="101"/>
        <end position="170"/>
    </location>
</feature>
<evidence type="ECO:0000256" key="2">
    <source>
        <dbReference type="HAMAP-Rule" id="MF_01940"/>
    </source>
</evidence>
<feature type="active site" description="Proton acceptor" evidence="2">
    <location>
        <position position="129"/>
    </location>
</feature>
<dbReference type="Proteomes" id="UP001519345">
    <property type="component" value="Unassembled WGS sequence"/>
</dbReference>